<dbReference type="GO" id="GO:0030003">
    <property type="term" value="P:intracellular monoatomic cation homeostasis"/>
    <property type="evidence" value="ECO:0007669"/>
    <property type="project" value="UniProtKB-ARBA"/>
</dbReference>
<accession>W4JVA6</accession>
<evidence type="ECO:0000313" key="9">
    <source>
        <dbReference type="Proteomes" id="UP000030671"/>
    </source>
</evidence>
<keyword evidence="4 6" id="KW-0472">Membrane</keyword>
<feature type="compositionally biased region" description="Low complexity" evidence="5">
    <location>
        <begin position="27"/>
        <end position="49"/>
    </location>
</feature>
<evidence type="ECO:0000256" key="3">
    <source>
        <dbReference type="ARBA" id="ARBA00022989"/>
    </source>
</evidence>
<dbReference type="InParanoid" id="W4JVA6"/>
<dbReference type="eggNOG" id="ENOG502RYU8">
    <property type="taxonomic scope" value="Eukaryota"/>
</dbReference>
<feature type="transmembrane region" description="Helical" evidence="6">
    <location>
        <begin position="580"/>
        <end position="598"/>
    </location>
</feature>
<reference evidence="8 9" key="1">
    <citation type="journal article" date="2012" name="New Phytol.">
        <title>Insight into trade-off between wood decay and parasitism from the genome of a fungal forest pathogen.</title>
        <authorList>
            <person name="Olson A."/>
            <person name="Aerts A."/>
            <person name="Asiegbu F."/>
            <person name="Belbahri L."/>
            <person name="Bouzid O."/>
            <person name="Broberg A."/>
            <person name="Canback B."/>
            <person name="Coutinho P.M."/>
            <person name="Cullen D."/>
            <person name="Dalman K."/>
            <person name="Deflorio G."/>
            <person name="van Diepen L.T."/>
            <person name="Dunand C."/>
            <person name="Duplessis S."/>
            <person name="Durling M."/>
            <person name="Gonthier P."/>
            <person name="Grimwood J."/>
            <person name="Fossdal C.G."/>
            <person name="Hansson D."/>
            <person name="Henrissat B."/>
            <person name="Hietala A."/>
            <person name="Himmelstrand K."/>
            <person name="Hoffmeister D."/>
            <person name="Hogberg N."/>
            <person name="James T.Y."/>
            <person name="Karlsson M."/>
            <person name="Kohler A."/>
            <person name="Kues U."/>
            <person name="Lee Y.H."/>
            <person name="Lin Y.C."/>
            <person name="Lind M."/>
            <person name="Lindquist E."/>
            <person name="Lombard V."/>
            <person name="Lucas S."/>
            <person name="Lunden K."/>
            <person name="Morin E."/>
            <person name="Murat C."/>
            <person name="Park J."/>
            <person name="Raffaello T."/>
            <person name="Rouze P."/>
            <person name="Salamov A."/>
            <person name="Schmutz J."/>
            <person name="Solheim H."/>
            <person name="Stahlberg J."/>
            <person name="Velez H."/>
            <person name="de Vries R.P."/>
            <person name="Wiebenga A."/>
            <person name="Woodward S."/>
            <person name="Yakovlev I."/>
            <person name="Garbelotto M."/>
            <person name="Martin F."/>
            <person name="Grigoriev I.V."/>
            <person name="Stenlid J."/>
        </authorList>
    </citation>
    <scope>NUCLEOTIDE SEQUENCE [LARGE SCALE GENOMIC DNA]</scope>
    <source>
        <strain evidence="8 9">TC 32-1</strain>
    </source>
</reference>
<feature type="compositionally biased region" description="Basic and acidic residues" evidence="5">
    <location>
        <begin position="356"/>
        <end position="380"/>
    </location>
</feature>
<keyword evidence="2 6" id="KW-0812">Transmembrane</keyword>
<dbReference type="RefSeq" id="XP_009550979.1">
    <property type="nucleotide sequence ID" value="XM_009552684.1"/>
</dbReference>
<sequence>MMHRRKSSKEEDDAVAVVVTNGDHPRASNGDAAHALASAATPALAIPPSRSRVNSTPPAPPADLSLSSSPPHPAHPPSAGPLQTSFSLPRATHTHMHAHAPASPFRQSFSMPSHLHTHTHARTRSTSGTPFSPPLPSPLSASFPPQSPVSPAHGPAPPFPASASDPPLSPQPQASTHPRRHARLHSRNLSVFFPRPGSLPHASIAEDGAQELENGAQDHDATAPVSLIPPASPTVARHKKLGDGFTFGSRPPPDALAASPRTPPLAGPRPSKRGHHHKHSLSHNFFSFLEPGAELALELQTQPTPVPVSPWNPDASFSPHSAGPDTSSFALDPAPTSTRSHSHSHSHAHAHSHSHSLADHDHDHAHDHDHDHAPGHEDLAPGHAHGAEPQPPPSAALAAGAQFALGAWLWVAGQQAGALSCTALGYWVVFDAFGIAAAAWLPARLRQPAAQAPLRRPYGNARVETVALFAQVVFLMFSAVYVFKEALEHLLLSAGDGHHHHPGDESSDAYGIAFPLLPILASFVTLFASGVFFQNHAKLMNVTGKQLPLLRSLLNPSRPHYASLSLDPPSPLERVLTNPFSLAPIGLAAGVFLVPNLILSAQHRAWDLALATAGAGAMAALAYPACVAIGTVLLQTSPPRGLPGARMESFLRAMREIERHPQVVHLPPPHVWQLTPPEHDPARGTALALVATLELRVPRDLGDADVLRLTRWAWEKCVHALGPGGGAGGSTVTVGVVRNE</sequence>
<feature type="compositionally biased region" description="Basic residues" evidence="5">
    <location>
        <begin position="340"/>
        <end position="354"/>
    </location>
</feature>
<name>W4JVA6_HETIT</name>
<feature type="region of interest" description="Disordered" evidence="5">
    <location>
        <begin position="103"/>
        <end position="182"/>
    </location>
</feature>
<evidence type="ECO:0000259" key="7">
    <source>
        <dbReference type="Pfam" id="PF01545"/>
    </source>
</evidence>
<dbReference type="InterPro" id="IPR058533">
    <property type="entry name" value="Cation_efflux_TM"/>
</dbReference>
<feature type="region of interest" description="Disordered" evidence="5">
    <location>
        <begin position="303"/>
        <end position="395"/>
    </location>
</feature>
<dbReference type="KEGG" id="hir:HETIRDRAFT_454758"/>
<evidence type="ECO:0000256" key="2">
    <source>
        <dbReference type="ARBA" id="ARBA00022692"/>
    </source>
</evidence>
<keyword evidence="3 6" id="KW-1133">Transmembrane helix</keyword>
<evidence type="ECO:0000256" key="1">
    <source>
        <dbReference type="ARBA" id="ARBA00004141"/>
    </source>
</evidence>
<dbReference type="STRING" id="747525.W4JVA6"/>
<dbReference type="GeneID" id="20676549"/>
<feature type="compositionally biased region" description="Pro residues" evidence="5">
    <location>
        <begin position="70"/>
        <end position="79"/>
    </location>
</feature>
<dbReference type="Gene3D" id="1.20.1510.10">
    <property type="entry name" value="Cation efflux protein transmembrane domain"/>
    <property type="match status" value="1"/>
</dbReference>
<dbReference type="Proteomes" id="UP000030671">
    <property type="component" value="Unassembled WGS sequence"/>
</dbReference>
<keyword evidence="9" id="KW-1185">Reference proteome</keyword>
<dbReference type="OrthoDB" id="5382797at2759"/>
<feature type="compositionally biased region" description="Basic residues" evidence="5">
    <location>
        <begin position="270"/>
        <end position="279"/>
    </location>
</feature>
<dbReference type="GO" id="GO:0008324">
    <property type="term" value="F:monoatomic cation transmembrane transporter activity"/>
    <property type="evidence" value="ECO:0007669"/>
    <property type="project" value="InterPro"/>
</dbReference>
<dbReference type="AlphaFoldDB" id="W4JVA6"/>
<feature type="transmembrane region" description="Helical" evidence="6">
    <location>
        <begin position="424"/>
        <end position="443"/>
    </location>
</feature>
<dbReference type="InterPro" id="IPR027469">
    <property type="entry name" value="Cation_efflux_TMD_sf"/>
</dbReference>
<feature type="domain" description="Cation efflux protein transmembrane" evidence="7">
    <location>
        <begin position="452"/>
        <end position="528"/>
    </location>
</feature>
<feature type="compositionally biased region" description="Polar residues" evidence="5">
    <location>
        <begin position="324"/>
        <end position="339"/>
    </location>
</feature>
<dbReference type="GO" id="GO:0016020">
    <property type="term" value="C:membrane"/>
    <property type="evidence" value="ECO:0007669"/>
    <property type="project" value="UniProtKB-SubCell"/>
</dbReference>
<dbReference type="EMBL" id="KI925463">
    <property type="protein sequence ID" value="ETW77477.1"/>
    <property type="molecule type" value="Genomic_DNA"/>
</dbReference>
<evidence type="ECO:0000256" key="6">
    <source>
        <dbReference type="SAM" id="Phobius"/>
    </source>
</evidence>
<proteinExistence type="predicted"/>
<feature type="region of interest" description="Disordered" evidence="5">
    <location>
        <begin position="1"/>
        <end position="86"/>
    </location>
</feature>
<organism evidence="8 9">
    <name type="scientific">Heterobasidion irregulare (strain TC 32-1)</name>
    <dbReference type="NCBI Taxonomy" id="747525"/>
    <lineage>
        <taxon>Eukaryota</taxon>
        <taxon>Fungi</taxon>
        <taxon>Dikarya</taxon>
        <taxon>Basidiomycota</taxon>
        <taxon>Agaricomycotina</taxon>
        <taxon>Agaricomycetes</taxon>
        <taxon>Russulales</taxon>
        <taxon>Bondarzewiaceae</taxon>
        <taxon>Heterobasidion</taxon>
        <taxon>Heterobasidion annosum species complex</taxon>
    </lineage>
</organism>
<dbReference type="HOGENOM" id="CLU_013604_0_0_1"/>
<evidence type="ECO:0000256" key="5">
    <source>
        <dbReference type="SAM" id="MobiDB-lite"/>
    </source>
</evidence>
<feature type="compositionally biased region" description="Low complexity" evidence="5">
    <location>
        <begin position="161"/>
        <end position="175"/>
    </location>
</feature>
<protein>
    <recommendedName>
        <fullName evidence="7">Cation efflux protein transmembrane domain-containing protein</fullName>
    </recommendedName>
</protein>
<dbReference type="GO" id="GO:0098771">
    <property type="term" value="P:inorganic ion homeostasis"/>
    <property type="evidence" value="ECO:0007669"/>
    <property type="project" value="UniProtKB-ARBA"/>
</dbReference>
<feature type="compositionally biased region" description="Low complexity" evidence="5">
    <location>
        <begin position="138"/>
        <end position="153"/>
    </location>
</feature>
<feature type="region of interest" description="Disordered" evidence="5">
    <location>
        <begin position="242"/>
        <end position="279"/>
    </location>
</feature>
<evidence type="ECO:0000256" key="4">
    <source>
        <dbReference type="ARBA" id="ARBA00023136"/>
    </source>
</evidence>
<feature type="transmembrane region" description="Helical" evidence="6">
    <location>
        <begin position="512"/>
        <end position="533"/>
    </location>
</feature>
<dbReference type="SUPFAM" id="SSF161111">
    <property type="entry name" value="Cation efflux protein transmembrane domain-like"/>
    <property type="match status" value="1"/>
</dbReference>
<gene>
    <name evidence="8" type="ORF">HETIRDRAFT_454758</name>
</gene>
<feature type="transmembrane region" description="Helical" evidence="6">
    <location>
        <begin position="463"/>
        <end position="483"/>
    </location>
</feature>
<dbReference type="Pfam" id="PF01545">
    <property type="entry name" value="Cation_efflux"/>
    <property type="match status" value="1"/>
</dbReference>
<feature type="transmembrane region" description="Helical" evidence="6">
    <location>
        <begin position="610"/>
        <end position="634"/>
    </location>
</feature>
<evidence type="ECO:0000313" key="8">
    <source>
        <dbReference type="EMBL" id="ETW77477.1"/>
    </source>
</evidence>
<comment type="subcellular location">
    <subcellularLocation>
        <location evidence="1">Membrane</location>
        <topology evidence="1">Multi-pass membrane protein</topology>
    </subcellularLocation>
</comment>